<feature type="domain" description="CBM1" evidence="8">
    <location>
        <begin position="268"/>
        <end position="304"/>
    </location>
</feature>
<dbReference type="InterPro" id="IPR035971">
    <property type="entry name" value="CBD_sf"/>
</dbReference>
<dbReference type="InterPro" id="IPR000254">
    <property type="entry name" value="CBD"/>
</dbReference>
<gene>
    <name evidence="9 11" type="ORF">BDZ99DRAFT_466267</name>
</gene>
<dbReference type="PANTHER" id="PTHR36575:SF2">
    <property type="entry name" value="CHITIN-BINDING TYPE-4 DOMAIN-CONTAINING PROTEIN-RELATED"/>
    <property type="match status" value="1"/>
</dbReference>
<dbReference type="GO" id="GO:0005975">
    <property type="term" value="P:carbohydrate metabolic process"/>
    <property type="evidence" value="ECO:0007669"/>
    <property type="project" value="InterPro"/>
</dbReference>
<keyword evidence="5" id="KW-1015">Disulfide bond</keyword>
<dbReference type="GO" id="GO:0005576">
    <property type="term" value="C:extracellular region"/>
    <property type="evidence" value="ECO:0007669"/>
    <property type="project" value="InterPro"/>
</dbReference>
<proteinExistence type="inferred from homology"/>
<comment type="similarity">
    <text evidence="7">Belongs to the polysaccharide monooxygenase AA13 family.</text>
</comment>
<keyword evidence="4" id="KW-0186">Copper</keyword>
<comment type="cofactor">
    <cofactor evidence="1">
        <name>Cu(2+)</name>
        <dbReference type="ChEBI" id="CHEBI:29036"/>
    </cofactor>
</comment>
<reference evidence="9 11" key="1">
    <citation type="journal article" date="2020" name="Stud. Mycol.">
        <title>101 Dothideomycetes genomes: a test case for predicting lifestyles and emergence of pathogens.</title>
        <authorList>
            <person name="Haridas S."/>
            <person name="Albert R."/>
            <person name="Binder M."/>
            <person name="Bloem J."/>
            <person name="Labutti K."/>
            <person name="Salamov A."/>
            <person name="Andreopoulos B."/>
            <person name="Baker S."/>
            <person name="Barry K."/>
            <person name="Bills G."/>
            <person name="Bluhm B."/>
            <person name="Cannon C."/>
            <person name="Castanera R."/>
            <person name="Culley D."/>
            <person name="Daum C."/>
            <person name="Ezra D."/>
            <person name="Gonzalez J."/>
            <person name="Henrissat B."/>
            <person name="Kuo A."/>
            <person name="Liang C."/>
            <person name="Lipzen A."/>
            <person name="Lutzoni F."/>
            <person name="Magnuson J."/>
            <person name="Mondo S."/>
            <person name="Nolan M."/>
            <person name="Ohm R."/>
            <person name="Pangilinan J."/>
            <person name="Park H.-J."/>
            <person name="Ramirez L."/>
            <person name="Alfaro M."/>
            <person name="Sun H."/>
            <person name="Tritt A."/>
            <person name="Yoshinaga Y."/>
            <person name="Zwiers L.-H."/>
            <person name="Turgeon B."/>
            <person name="Goodwin S."/>
            <person name="Spatafora J."/>
            <person name="Crous P."/>
            <person name="Grigoriev I."/>
        </authorList>
    </citation>
    <scope>NUCLEOTIDE SEQUENCE</scope>
    <source>
        <strain evidence="9 11">CBS 304.34</strain>
    </source>
</reference>
<dbReference type="PROSITE" id="PS00562">
    <property type="entry name" value="CBM1_1"/>
    <property type="match status" value="1"/>
</dbReference>
<evidence type="ECO:0000256" key="5">
    <source>
        <dbReference type="ARBA" id="ARBA00023157"/>
    </source>
</evidence>
<dbReference type="PANTHER" id="PTHR36575">
    <property type="entry name" value="BINDING PROTEIN, PUTATIVE (AFU_ORTHOLOGUE AFUA_1G14430)-RELATED"/>
    <property type="match status" value="1"/>
</dbReference>
<dbReference type="EMBL" id="MU003708">
    <property type="protein sequence ID" value="KAF2805970.1"/>
    <property type="molecule type" value="Genomic_DNA"/>
</dbReference>
<dbReference type="AlphaFoldDB" id="A0A6A6YB95"/>
<evidence type="ECO:0000256" key="2">
    <source>
        <dbReference type="ARBA" id="ARBA00022723"/>
    </source>
</evidence>
<dbReference type="InterPro" id="IPR052282">
    <property type="entry name" value="Starch-active_LPMO"/>
</dbReference>
<evidence type="ECO:0000256" key="1">
    <source>
        <dbReference type="ARBA" id="ARBA00001973"/>
    </source>
</evidence>
<dbReference type="Proteomes" id="UP000504636">
    <property type="component" value="Unplaced"/>
</dbReference>
<dbReference type="GeneID" id="54461627"/>
<evidence type="ECO:0000256" key="4">
    <source>
        <dbReference type="ARBA" id="ARBA00023008"/>
    </source>
</evidence>
<sequence>MSAACGAQVYSNQASDNYGNTQGELQVAAAQADYNAAACDVWLCKGYKFADNAAHVQAYAPGQTVPMVVDIRAPHTGTANVSIVDTGTNQIVGRPLVRWEVYAANAVPLAEQANNTRFEIEIPADLGGRCETGGECVIQWWWDARSIDQTYEACVDFTVGAAGSTAVSSAAAVAVASSTAVKASSAVVVVSSPSATVTPTSVVAAVTSAVSSTRVVSTPVVVATSSAVASSTISTSTFAAGPTTLVTAAKPTTAASSTFAASTTSLTGAVAKYYQCGGLNYIGATTCVEGTTCKQWNPYYYQCV</sequence>
<dbReference type="PROSITE" id="PS51164">
    <property type="entry name" value="CBM1_2"/>
    <property type="match status" value="1"/>
</dbReference>
<evidence type="ECO:0000259" key="8">
    <source>
        <dbReference type="PROSITE" id="PS51164"/>
    </source>
</evidence>
<keyword evidence="6" id="KW-0325">Glycoprotein</keyword>
<keyword evidence="3" id="KW-0732">Signal</keyword>
<keyword evidence="2" id="KW-0479">Metal-binding</keyword>
<dbReference type="GO" id="GO:0046872">
    <property type="term" value="F:metal ion binding"/>
    <property type="evidence" value="ECO:0007669"/>
    <property type="project" value="UniProtKB-KW"/>
</dbReference>
<evidence type="ECO:0000256" key="7">
    <source>
        <dbReference type="ARBA" id="ARBA00034311"/>
    </source>
</evidence>
<dbReference type="SMART" id="SM00236">
    <property type="entry name" value="fCBD"/>
    <property type="match status" value="1"/>
</dbReference>
<evidence type="ECO:0000256" key="3">
    <source>
        <dbReference type="ARBA" id="ARBA00022729"/>
    </source>
</evidence>
<keyword evidence="10" id="KW-1185">Reference proteome</keyword>
<evidence type="ECO:0000313" key="11">
    <source>
        <dbReference type="RefSeq" id="XP_033572934.1"/>
    </source>
</evidence>
<organism evidence="9">
    <name type="scientific">Mytilinidion resinicola</name>
    <dbReference type="NCBI Taxonomy" id="574789"/>
    <lineage>
        <taxon>Eukaryota</taxon>
        <taxon>Fungi</taxon>
        <taxon>Dikarya</taxon>
        <taxon>Ascomycota</taxon>
        <taxon>Pezizomycotina</taxon>
        <taxon>Dothideomycetes</taxon>
        <taxon>Pleosporomycetidae</taxon>
        <taxon>Mytilinidiales</taxon>
        <taxon>Mytilinidiaceae</taxon>
        <taxon>Mytilinidion</taxon>
    </lineage>
</organism>
<dbReference type="Gene3D" id="2.70.50.70">
    <property type="match status" value="1"/>
</dbReference>
<dbReference type="Pfam" id="PF03067">
    <property type="entry name" value="LPMO_10"/>
    <property type="match status" value="1"/>
</dbReference>
<protein>
    <recommendedName>
        <fullName evidence="8">CBM1 domain-containing protein</fullName>
    </recommendedName>
</protein>
<reference evidence="11" key="2">
    <citation type="submission" date="2020-04" db="EMBL/GenBank/DDBJ databases">
        <authorList>
            <consortium name="NCBI Genome Project"/>
        </authorList>
    </citation>
    <scope>NUCLEOTIDE SEQUENCE</scope>
    <source>
        <strain evidence="11">CBS 304.34</strain>
    </source>
</reference>
<evidence type="ECO:0000313" key="10">
    <source>
        <dbReference type="Proteomes" id="UP000504636"/>
    </source>
</evidence>
<dbReference type="RefSeq" id="XP_033572934.1">
    <property type="nucleotide sequence ID" value="XM_033720734.1"/>
</dbReference>
<dbReference type="GO" id="GO:0030248">
    <property type="term" value="F:cellulose binding"/>
    <property type="evidence" value="ECO:0007669"/>
    <property type="project" value="InterPro"/>
</dbReference>
<dbReference type="InterPro" id="IPR004302">
    <property type="entry name" value="Cellulose/chitin-bd_N"/>
</dbReference>
<name>A0A6A6YB95_9PEZI</name>
<dbReference type="Pfam" id="PF00734">
    <property type="entry name" value="CBM_1"/>
    <property type="match status" value="1"/>
</dbReference>
<dbReference type="SUPFAM" id="SSF57180">
    <property type="entry name" value="Cellulose-binding domain"/>
    <property type="match status" value="1"/>
</dbReference>
<dbReference type="OrthoDB" id="120613at2759"/>
<accession>A0A6A6YB95</accession>
<reference evidence="11" key="3">
    <citation type="submission" date="2025-04" db="UniProtKB">
        <authorList>
            <consortium name="RefSeq"/>
        </authorList>
    </citation>
    <scope>IDENTIFICATION</scope>
    <source>
        <strain evidence="11">CBS 304.34</strain>
    </source>
</reference>
<evidence type="ECO:0000256" key="6">
    <source>
        <dbReference type="ARBA" id="ARBA00023180"/>
    </source>
</evidence>
<evidence type="ECO:0000313" key="9">
    <source>
        <dbReference type="EMBL" id="KAF2805970.1"/>
    </source>
</evidence>